<dbReference type="HOGENOM" id="CLU_137500_1_2_1"/>
<reference evidence="2 3" key="1">
    <citation type="submission" date="2014-04" db="EMBL/GenBank/DDBJ databases">
        <authorList>
            <consortium name="DOE Joint Genome Institute"/>
            <person name="Kuo A."/>
            <person name="Gay G."/>
            <person name="Dore J."/>
            <person name="Kohler A."/>
            <person name="Nagy L.G."/>
            <person name="Floudas D."/>
            <person name="Copeland A."/>
            <person name="Barry K.W."/>
            <person name="Cichocki N."/>
            <person name="Veneault-Fourrey C."/>
            <person name="LaButti K."/>
            <person name="Lindquist E.A."/>
            <person name="Lipzen A."/>
            <person name="Lundell T."/>
            <person name="Morin E."/>
            <person name="Murat C."/>
            <person name="Sun H."/>
            <person name="Tunlid A."/>
            <person name="Henrissat B."/>
            <person name="Grigoriev I.V."/>
            <person name="Hibbett D.S."/>
            <person name="Martin F."/>
            <person name="Nordberg H.P."/>
            <person name="Cantor M.N."/>
            <person name="Hua S.X."/>
        </authorList>
    </citation>
    <scope>NUCLEOTIDE SEQUENCE [LARGE SCALE GENOMIC DNA]</scope>
    <source>
        <strain evidence="3">h7</strain>
    </source>
</reference>
<proteinExistence type="predicted"/>
<protein>
    <submittedName>
        <fullName evidence="2">Uncharacterized protein</fullName>
    </submittedName>
</protein>
<keyword evidence="3" id="KW-1185">Reference proteome</keyword>
<name>A0A0C3C9I0_HEBCY</name>
<dbReference type="InterPro" id="IPR045469">
    <property type="entry name" value="Nis1"/>
</dbReference>
<evidence type="ECO:0000313" key="3">
    <source>
        <dbReference type="Proteomes" id="UP000053424"/>
    </source>
</evidence>
<keyword evidence="1" id="KW-0732">Signal</keyword>
<feature type="chain" id="PRO_5002162550" evidence="1">
    <location>
        <begin position="20"/>
        <end position="143"/>
    </location>
</feature>
<dbReference type="OrthoDB" id="2841294at2759"/>
<dbReference type="EMBL" id="KN831781">
    <property type="protein sequence ID" value="KIM40879.1"/>
    <property type="molecule type" value="Genomic_DNA"/>
</dbReference>
<evidence type="ECO:0000313" key="2">
    <source>
        <dbReference type="EMBL" id="KIM40879.1"/>
    </source>
</evidence>
<dbReference type="Pfam" id="PF19271">
    <property type="entry name" value="Nis1"/>
    <property type="match status" value="1"/>
</dbReference>
<gene>
    <name evidence="2" type="ORF">M413DRAFT_72371</name>
</gene>
<evidence type="ECO:0000256" key="1">
    <source>
        <dbReference type="SAM" id="SignalP"/>
    </source>
</evidence>
<sequence>MKFALASLISSLLIGTAVSQGIAIGFPKDGASVAAGSRITVEVDRPDTLTGSTEVAIAIGINSCHNMACIPSGDVFGSILYNGPYNPQFQTGATFKPPHQNFTVLVPSSIAKGPAQLGVLHVSLVGAGPQPFTQVLNITLVIK</sequence>
<dbReference type="Proteomes" id="UP000053424">
    <property type="component" value="Unassembled WGS sequence"/>
</dbReference>
<organism evidence="2 3">
    <name type="scientific">Hebeloma cylindrosporum</name>
    <dbReference type="NCBI Taxonomy" id="76867"/>
    <lineage>
        <taxon>Eukaryota</taxon>
        <taxon>Fungi</taxon>
        <taxon>Dikarya</taxon>
        <taxon>Basidiomycota</taxon>
        <taxon>Agaricomycotina</taxon>
        <taxon>Agaricomycetes</taxon>
        <taxon>Agaricomycetidae</taxon>
        <taxon>Agaricales</taxon>
        <taxon>Agaricineae</taxon>
        <taxon>Hymenogastraceae</taxon>
        <taxon>Hebeloma</taxon>
    </lineage>
</organism>
<reference evidence="3" key="2">
    <citation type="submission" date="2015-01" db="EMBL/GenBank/DDBJ databases">
        <title>Evolutionary Origins and Diversification of the Mycorrhizal Mutualists.</title>
        <authorList>
            <consortium name="DOE Joint Genome Institute"/>
            <consortium name="Mycorrhizal Genomics Consortium"/>
            <person name="Kohler A."/>
            <person name="Kuo A."/>
            <person name="Nagy L.G."/>
            <person name="Floudas D."/>
            <person name="Copeland A."/>
            <person name="Barry K.W."/>
            <person name="Cichocki N."/>
            <person name="Veneault-Fourrey C."/>
            <person name="LaButti K."/>
            <person name="Lindquist E.A."/>
            <person name="Lipzen A."/>
            <person name="Lundell T."/>
            <person name="Morin E."/>
            <person name="Murat C."/>
            <person name="Riley R."/>
            <person name="Ohm R."/>
            <person name="Sun H."/>
            <person name="Tunlid A."/>
            <person name="Henrissat B."/>
            <person name="Grigoriev I.V."/>
            <person name="Hibbett D.S."/>
            <person name="Martin F."/>
        </authorList>
    </citation>
    <scope>NUCLEOTIDE SEQUENCE [LARGE SCALE GENOMIC DNA]</scope>
    <source>
        <strain evidence="3">h7</strain>
    </source>
</reference>
<dbReference type="AlphaFoldDB" id="A0A0C3C9I0"/>
<accession>A0A0C3C9I0</accession>
<feature type="signal peptide" evidence="1">
    <location>
        <begin position="1"/>
        <end position="19"/>
    </location>
</feature>